<dbReference type="AlphaFoldDB" id="A0A1X2G7T0"/>
<dbReference type="EMBL" id="MCGT01000034">
    <property type="protein sequence ID" value="ORX47218.1"/>
    <property type="molecule type" value="Genomic_DNA"/>
</dbReference>
<evidence type="ECO:0000256" key="3">
    <source>
        <dbReference type="ARBA" id="ARBA00022692"/>
    </source>
</evidence>
<sequence length="455" mass="49920">MAVEATKNEQSNQGIAYHLEDRTSIDMTKSQDGLDHAPQGTASTKKALFMLLKSFIGTGVVFLPSSFASGGLVLSIVIMIVMGAICLYAFELLIETQLQVGGDYDVVAKVLYGRWLQYTILFFLCVSQMGFASSYLIFISQNLGLFVDQLSSCQFAWFDSSYFIWIVLVAIIPVCWVRKIAKLSWNAIVADGLILFGLVCVLYFTSARLAHEGVAPSVIMVNPTDFALTIGTSVFSFEGIGLVVPIIQGMKEPNKFPRVMATGMAICTFIFTLIGTLGYLAYGKDTHASVVANLPAFDGLAEAVQFCYALAIILSCPIVLYPAVVIVENIIFREHHRGKTHWKYKWMKNGVRTMIPVVCAMVSYLIGSEGLNKFVALVGSLCCMPLSFIFPGLFHYKIAKSTKAKIIDIIIIVWGLVVMVFTLYINIRSWLDPAFLSVAAPTPTICAVASNTLSQ</sequence>
<evidence type="ECO:0000256" key="1">
    <source>
        <dbReference type="ARBA" id="ARBA00004141"/>
    </source>
</evidence>
<feature type="transmembrane region" description="Helical" evidence="6">
    <location>
        <begin position="47"/>
        <end position="67"/>
    </location>
</feature>
<dbReference type="GO" id="GO:0015179">
    <property type="term" value="F:L-amino acid transmembrane transporter activity"/>
    <property type="evidence" value="ECO:0007669"/>
    <property type="project" value="TreeGrafter"/>
</dbReference>
<feature type="transmembrane region" description="Helical" evidence="6">
    <location>
        <begin position="184"/>
        <end position="206"/>
    </location>
</feature>
<keyword evidence="3 6" id="KW-0812">Transmembrane</keyword>
<dbReference type="STRING" id="101127.A0A1X2G7T0"/>
<dbReference type="PANTHER" id="PTHR22950:SF666">
    <property type="entry name" value="VACUOLAR AMINO ACID TRANSPORTER 4"/>
    <property type="match status" value="1"/>
</dbReference>
<protein>
    <recommendedName>
        <fullName evidence="7">Amino acid transporter transmembrane domain-containing protein</fullName>
    </recommendedName>
</protein>
<evidence type="ECO:0000259" key="7">
    <source>
        <dbReference type="Pfam" id="PF01490"/>
    </source>
</evidence>
<dbReference type="Pfam" id="PF01490">
    <property type="entry name" value="Aa_trans"/>
    <property type="match status" value="1"/>
</dbReference>
<evidence type="ECO:0000256" key="4">
    <source>
        <dbReference type="ARBA" id="ARBA00022989"/>
    </source>
</evidence>
<feature type="transmembrane region" description="Helical" evidence="6">
    <location>
        <begin position="160"/>
        <end position="177"/>
    </location>
</feature>
<name>A0A1X2G7T0_9FUNG</name>
<accession>A0A1X2G7T0</accession>
<comment type="caution">
    <text evidence="8">The sequence shown here is derived from an EMBL/GenBank/DDBJ whole genome shotgun (WGS) entry which is preliminary data.</text>
</comment>
<reference evidence="8 9" key="1">
    <citation type="submission" date="2016-07" db="EMBL/GenBank/DDBJ databases">
        <title>Pervasive Adenine N6-methylation of Active Genes in Fungi.</title>
        <authorList>
            <consortium name="DOE Joint Genome Institute"/>
            <person name="Mondo S.J."/>
            <person name="Dannebaum R.O."/>
            <person name="Kuo R.C."/>
            <person name="Labutti K."/>
            <person name="Haridas S."/>
            <person name="Kuo A."/>
            <person name="Salamov A."/>
            <person name="Ahrendt S.R."/>
            <person name="Lipzen A."/>
            <person name="Sullivan W."/>
            <person name="Andreopoulos W.B."/>
            <person name="Clum A."/>
            <person name="Lindquist E."/>
            <person name="Daum C."/>
            <person name="Ramamoorthy G.K."/>
            <person name="Gryganskyi A."/>
            <person name="Culley D."/>
            <person name="Magnuson J.K."/>
            <person name="James T.Y."/>
            <person name="O'Malley M.A."/>
            <person name="Stajich J.E."/>
            <person name="Spatafora J.W."/>
            <person name="Visel A."/>
            <person name="Grigoriev I.V."/>
        </authorList>
    </citation>
    <scope>NUCLEOTIDE SEQUENCE [LARGE SCALE GENOMIC DNA]</scope>
    <source>
        <strain evidence="8 9">NRRL 3301</strain>
    </source>
</reference>
<dbReference type="GO" id="GO:0005774">
    <property type="term" value="C:vacuolar membrane"/>
    <property type="evidence" value="ECO:0007669"/>
    <property type="project" value="TreeGrafter"/>
</dbReference>
<feature type="transmembrane region" description="Helical" evidence="6">
    <location>
        <begin position="351"/>
        <end position="368"/>
    </location>
</feature>
<comment type="similarity">
    <text evidence="2">Belongs to the amino acid/polyamine transporter 2 family.</text>
</comment>
<dbReference type="Proteomes" id="UP000242146">
    <property type="component" value="Unassembled WGS sequence"/>
</dbReference>
<evidence type="ECO:0000313" key="8">
    <source>
        <dbReference type="EMBL" id="ORX47218.1"/>
    </source>
</evidence>
<evidence type="ECO:0000256" key="5">
    <source>
        <dbReference type="ARBA" id="ARBA00023136"/>
    </source>
</evidence>
<feature type="transmembrane region" description="Helical" evidence="6">
    <location>
        <begin position="259"/>
        <end position="283"/>
    </location>
</feature>
<dbReference type="PANTHER" id="PTHR22950">
    <property type="entry name" value="AMINO ACID TRANSPORTER"/>
    <property type="match status" value="1"/>
</dbReference>
<feature type="transmembrane region" description="Helical" evidence="6">
    <location>
        <begin position="115"/>
        <end position="140"/>
    </location>
</feature>
<feature type="transmembrane region" description="Helical" evidence="6">
    <location>
        <begin position="303"/>
        <end position="331"/>
    </location>
</feature>
<dbReference type="Gene3D" id="1.20.1740.10">
    <property type="entry name" value="Amino acid/polyamine transporter I"/>
    <property type="match status" value="1"/>
</dbReference>
<organism evidence="8 9">
    <name type="scientific">Hesseltinella vesiculosa</name>
    <dbReference type="NCBI Taxonomy" id="101127"/>
    <lineage>
        <taxon>Eukaryota</taxon>
        <taxon>Fungi</taxon>
        <taxon>Fungi incertae sedis</taxon>
        <taxon>Mucoromycota</taxon>
        <taxon>Mucoromycotina</taxon>
        <taxon>Mucoromycetes</taxon>
        <taxon>Mucorales</taxon>
        <taxon>Cunninghamellaceae</taxon>
        <taxon>Hesseltinella</taxon>
    </lineage>
</organism>
<proteinExistence type="inferred from homology"/>
<evidence type="ECO:0000256" key="6">
    <source>
        <dbReference type="SAM" id="Phobius"/>
    </source>
</evidence>
<dbReference type="InterPro" id="IPR013057">
    <property type="entry name" value="AA_transpt_TM"/>
</dbReference>
<comment type="subcellular location">
    <subcellularLocation>
        <location evidence="1">Membrane</location>
        <topology evidence="1">Multi-pass membrane protein</topology>
    </subcellularLocation>
</comment>
<keyword evidence="4 6" id="KW-1133">Transmembrane helix</keyword>
<feature type="transmembrane region" description="Helical" evidence="6">
    <location>
        <begin position="73"/>
        <end position="94"/>
    </location>
</feature>
<feature type="transmembrane region" description="Helical" evidence="6">
    <location>
        <begin position="226"/>
        <end position="247"/>
    </location>
</feature>
<evidence type="ECO:0000313" key="9">
    <source>
        <dbReference type="Proteomes" id="UP000242146"/>
    </source>
</evidence>
<evidence type="ECO:0000256" key="2">
    <source>
        <dbReference type="ARBA" id="ARBA00008066"/>
    </source>
</evidence>
<feature type="transmembrane region" description="Helical" evidence="6">
    <location>
        <begin position="374"/>
        <end position="394"/>
    </location>
</feature>
<keyword evidence="9" id="KW-1185">Reference proteome</keyword>
<feature type="transmembrane region" description="Helical" evidence="6">
    <location>
        <begin position="406"/>
        <end position="427"/>
    </location>
</feature>
<gene>
    <name evidence="8" type="ORF">DM01DRAFT_1396471</name>
</gene>
<dbReference type="OrthoDB" id="1684102at2759"/>
<keyword evidence="5 6" id="KW-0472">Membrane</keyword>
<feature type="domain" description="Amino acid transporter transmembrane" evidence="7">
    <location>
        <begin position="41"/>
        <end position="426"/>
    </location>
</feature>